<dbReference type="EMBL" id="CAJVPW010009650">
    <property type="protein sequence ID" value="CAG8607502.1"/>
    <property type="molecule type" value="Genomic_DNA"/>
</dbReference>
<name>A0ACA9MRQ1_9GLOM</name>
<keyword evidence="2" id="KW-1185">Reference proteome</keyword>
<organism evidence="1 2">
    <name type="scientific">Cetraspora pellucida</name>
    <dbReference type="NCBI Taxonomy" id="1433469"/>
    <lineage>
        <taxon>Eukaryota</taxon>
        <taxon>Fungi</taxon>
        <taxon>Fungi incertae sedis</taxon>
        <taxon>Mucoromycota</taxon>
        <taxon>Glomeromycotina</taxon>
        <taxon>Glomeromycetes</taxon>
        <taxon>Diversisporales</taxon>
        <taxon>Gigasporaceae</taxon>
        <taxon>Cetraspora</taxon>
    </lineage>
</organism>
<evidence type="ECO:0000313" key="1">
    <source>
        <dbReference type="EMBL" id="CAG8607502.1"/>
    </source>
</evidence>
<accession>A0ACA9MRQ1</accession>
<comment type="caution">
    <text evidence="1">The sequence shown here is derived from an EMBL/GenBank/DDBJ whole genome shotgun (WGS) entry which is preliminary data.</text>
</comment>
<proteinExistence type="predicted"/>
<sequence>MSCELESSFIMEGSITYKNEKEISETVSFGIMIDESTNISINKHLVIYVIFPNSSGNIKTHFLQLLALNQNKLVAFASDGASVMIGNKNGLNYFASVEIIIKDVYKFYKNSAKCVNILQEYQRILDFPEIHLKKLKEVRWLDWYDAVKNFVKTLPAVLLQLKTDNSKQNLFFHDIIPMINATIESIQKDYVANTNLDYHLQVFIDHTNLFNNSNQQSNITYYTHIFAYNNCDYDDLLKDVYKYTSIVITEITNHFPDCPLLAAMKILNPVE</sequence>
<evidence type="ECO:0000313" key="2">
    <source>
        <dbReference type="Proteomes" id="UP000789366"/>
    </source>
</evidence>
<reference evidence="1" key="1">
    <citation type="submission" date="2021-06" db="EMBL/GenBank/DDBJ databases">
        <authorList>
            <person name="Kallberg Y."/>
            <person name="Tangrot J."/>
            <person name="Rosling A."/>
        </authorList>
    </citation>
    <scope>NUCLEOTIDE SEQUENCE</scope>
    <source>
        <strain evidence="1">28 12/20/2015</strain>
    </source>
</reference>
<protein>
    <submittedName>
        <fullName evidence="1">12057_t:CDS:1</fullName>
    </submittedName>
</protein>
<gene>
    <name evidence="1" type="ORF">SPELUC_LOCUS7370</name>
</gene>
<dbReference type="Proteomes" id="UP000789366">
    <property type="component" value="Unassembled WGS sequence"/>
</dbReference>